<feature type="region of interest" description="Disordered" evidence="3">
    <location>
        <begin position="1089"/>
        <end position="1122"/>
    </location>
</feature>
<dbReference type="Pfam" id="PF25793">
    <property type="entry name" value="WHD_2nd_NFRKB"/>
    <property type="match status" value="1"/>
</dbReference>
<accession>A0A7I8L8U0</accession>
<feature type="compositionally biased region" description="Basic and acidic residues" evidence="3">
    <location>
        <begin position="694"/>
        <end position="705"/>
    </location>
</feature>
<feature type="compositionally biased region" description="Basic residues" evidence="3">
    <location>
        <begin position="511"/>
        <end position="522"/>
    </location>
</feature>
<evidence type="ECO:0000313" key="6">
    <source>
        <dbReference type="Proteomes" id="UP000663760"/>
    </source>
</evidence>
<dbReference type="InterPro" id="IPR044867">
    <property type="entry name" value="DEUBAD_dom"/>
</dbReference>
<name>A0A7I8L8U0_SPIIN</name>
<comment type="subcellular location">
    <subcellularLocation>
        <location evidence="1">Nucleus</location>
    </subcellularLocation>
</comment>
<feature type="region of interest" description="Disordered" evidence="3">
    <location>
        <begin position="276"/>
        <end position="575"/>
    </location>
</feature>
<feature type="compositionally biased region" description="Basic and acidic residues" evidence="3">
    <location>
        <begin position="412"/>
        <end position="430"/>
    </location>
</feature>
<dbReference type="PROSITE" id="PS51916">
    <property type="entry name" value="DEUBAD"/>
    <property type="match status" value="1"/>
</dbReference>
<feature type="compositionally biased region" description="Basic residues" evidence="3">
    <location>
        <begin position="706"/>
        <end position="715"/>
    </location>
</feature>
<feature type="region of interest" description="Disordered" evidence="3">
    <location>
        <begin position="13"/>
        <end position="63"/>
    </location>
</feature>
<evidence type="ECO:0000313" key="5">
    <source>
        <dbReference type="EMBL" id="CAA7406290.1"/>
    </source>
</evidence>
<dbReference type="InterPro" id="IPR024867">
    <property type="entry name" value="NFRKB"/>
</dbReference>
<dbReference type="GO" id="GO:0031011">
    <property type="term" value="C:Ino80 complex"/>
    <property type="evidence" value="ECO:0007669"/>
    <property type="project" value="InterPro"/>
</dbReference>
<dbReference type="CDD" id="cd21865">
    <property type="entry name" value="DEUBAD_NFRKB"/>
    <property type="match status" value="1"/>
</dbReference>
<evidence type="ECO:0000259" key="4">
    <source>
        <dbReference type="PROSITE" id="PS51916"/>
    </source>
</evidence>
<proteinExistence type="predicted"/>
<feature type="compositionally biased region" description="Basic residues" evidence="3">
    <location>
        <begin position="1097"/>
        <end position="1106"/>
    </location>
</feature>
<evidence type="ECO:0000256" key="2">
    <source>
        <dbReference type="ARBA" id="ARBA00023242"/>
    </source>
</evidence>
<sequence>MAIMKNNTRASRLDGDVLAPIGDGVSSQDDDDELQSHRPESESENTEGSEVDSGMGSDDYDVSELGEAGSEYCQVGSQNFLVPLELYDLPDLSSILSLDTWNNCLTEDERFSLAEYLPDMDQETYSQTIRELLSGSNFHFSSPLSELFSRMKGGLCEPRVDLHRRCLNFFQRSEHYHQLQKYQNSMVDSLVRMRNAWENYTGYGIEERLRLLNILRSQRPMGHSKNLNRDSATDSENDLYPIGHWNKKSRHSMQLLKSTGSGMALEATKPQSFTRRLGAKHRPSASPFVVPRRDTAGFDSGASRRGRTQKNYVDDDHAEEQLLEIPVQKRSRGSQKLGKEAISLGRHKKGARHPVYDESLDALPPYEQRYWDSPDKGTHGYLQRSMPRGDRPTQLAGRESSLESQPQAEALSVEHDLRGKTKNRRGEGGPKIKARRPLLSHMDEQYALSGDRAETPARAVKKLSEEPGSDSSKLGEDDVYLNPVKKKKSRRPGGLLVNGESKAAEVTSRGSKIKRNVKKNRGKQSPYLDQAAATIVPDTDAPLNGKYSNNLDGAAENLPASGKLSGDPPDGRKLTKRRKLLGGRGDGLGLAIIPDMLSVEPEGKTTMVGSHYSVSEENLGLVHHEDGLADEGLADGGLRSTDVGQIQENNADESIGPGLDYNGKSNVTLAGCNSATKRRRRRAGDDGHTNPPEEAAKGDANDDPGRKKKKRKRRAVSAAGSLSLASPGAAGAVMAEEDPLQAEPEPSPVKKPFTLITPSVHTGFSFSVVHLLSAIRKAMISTSAEDMDEDEPKNLPSLTVQEIVNRVRTNPGDPCILETQEPLQDLVRGVLKILSSKTAPLGAKAWKPLVFYEKPTKSWSWIGPPAAAAAAAAEEETSSEAWGIPHKMLVKLVDAFANWLKSGQETLKQIGSLPAPPALPPPNLDEKERFKDLRAQKSLVTISPSSDEARAYFRQEELLRYSVPDRAFSYTAADGRKSTVAPLRRGGGKPTSKARDHFMLKQDRPPHVTILCLVRDAAARLPGSIGTRADVSTLMRDSQFLVEDVPDGKINSVVSGALDRLHYEQDPCVQYDGERKLWVYLHRDREEEDFEDDATASKKKWKRPRRGDHGAAAAAGFDEFSPPPPLFQDEMGDNMEESLAPLIESIEKGVAAAGEGHPMGWEVLGVGPAAAEERMVCRENSTNEDFEDEGFGAARERPAGLVSTSLLF</sequence>
<dbReference type="PANTHER" id="PTHR13052:SF0">
    <property type="entry name" value="DNA-BINDING PROTEIN-LIKE"/>
    <property type="match status" value="1"/>
</dbReference>
<dbReference type="Proteomes" id="UP000663760">
    <property type="component" value="Chromosome 12"/>
</dbReference>
<feature type="compositionally biased region" description="Polar residues" evidence="3">
    <location>
        <begin position="663"/>
        <end position="675"/>
    </location>
</feature>
<organism evidence="5 6">
    <name type="scientific">Spirodela intermedia</name>
    <name type="common">Intermediate duckweed</name>
    <dbReference type="NCBI Taxonomy" id="51605"/>
    <lineage>
        <taxon>Eukaryota</taxon>
        <taxon>Viridiplantae</taxon>
        <taxon>Streptophyta</taxon>
        <taxon>Embryophyta</taxon>
        <taxon>Tracheophyta</taxon>
        <taxon>Spermatophyta</taxon>
        <taxon>Magnoliopsida</taxon>
        <taxon>Liliopsida</taxon>
        <taxon>Araceae</taxon>
        <taxon>Lemnoideae</taxon>
        <taxon>Spirodela</taxon>
    </lineage>
</organism>
<dbReference type="InterPro" id="IPR057748">
    <property type="entry name" value="NFRKB_WH_2"/>
</dbReference>
<feature type="region of interest" description="Disordered" evidence="3">
    <location>
        <begin position="650"/>
        <end position="748"/>
    </location>
</feature>
<dbReference type="PANTHER" id="PTHR13052">
    <property type="entry name" value="NFRKB-RELATED"/>
    <property type="match status" value="1"/>
</dbReference>
<feature type="compositionally biased region" description="Basic and acidic residues" evidence="3">
    <location>
        <begin position="369"/>
        <end position="378"/>
    </location>
</feature>
<keyword evidence="2" id="KW-0539">Nucleus</keyword>
<reference evidence="5" key="1">
    <citation type="submission" date="2020-02" db="EMBL/GenBank/DDBJ databases">
        <authorList>
            <person name="Scholz U."/>
            <person name="Mascher M."/>
            <person name="Fiebig A."/>
        </authorList>
    </citation>
    <scope>NUCLEOTIDE SEQUENCE</scope>
</reference>
<keyword evidence="6" id="KW-1185">Reference proteome</keyword>
<evidence type="ECO:0000256" key="3">
    <source>
        <dbReference type="SAM" id="MobiDB-lite"/>
    </source>
</evidence>
<dbReference type="EMBL" id="LR746275">
    <property type="protein sequence ID" value="CAA7406290.1"/>
    <property type="molecule type" value="Genomic_DNA"/>
</dbReference>
<dbReference type="AlphaFoldDB" id="A0A7I8L8U0"/>
<feature type="domain" description="DEUBAD" evidence="4">
    <location>
        <begin position="83"/>
        <end position="196"/>
    </location>
</feature>
<gene>
    <name evidence="5" type="ORF">SI8410_12016968</name>
</gene>
<dbReference type="OrthoDB" id="70874at2759"/>
<protein>
    <recommendedName>
        <fullName evidence="4">DEUBAD domain-containing protein</fullName>
    </recommendedName>
</protein>
<evidence type="ECO:0000256" key="1">
    <source>
        <dbReference type="ARBA" id="ARBA00004123"/>
    </source>
</evidence>
<feature type="compositionally biased region" description="Low complexity" evidence="3">
    <location>
        <begin position="716"/>
        <end position="733"/>
    </location>
</feature>